<keyword evidence="2" id="KW-1185">Reference proteome</keyword>
<evidence type="ECO:0000313" key="2">
    <source>
        <dbReference type="Proteomes" id="UP000240883"/>
    </source>
</evidence>
<proteinExistence type="predicted"/>
<evidence type="ECO:0000313" key="1">
    <source>
        <dbReference type="EMBL" id="PSN74635.1"/>
    </source>
</evidence>
<dbReference type="AlphaFoldDB" id="A0A2T2PAG4"/>
<protein>
    <submittedName>
        <fullName evidence="1">Uncharacterized protein</fullName>
    </submittedName>
</protein>
<sequence length="187" mass="21855">MCPERDGQLFRLWKLQSVDYRLTTANRFGPGQGSVIVQSWITRVKVQNHSGSSVLDYSKANLSDFLFLDIPPETLDDAIHVEISNPSFDFGKDEDYEEILLEGKLHFIFSFVNLRRYRVTYWGATGLLLEKLSAYEGQKEPEKYRRVSIATIRIYLEKEMPVSDHIDRWQDRNFWDKLASQKTITIV</sequence>
<organism evidence="1 2">
    <name type="scientific">Corynespora cassiicola Philippines</name>
    <dbReference type="NCBI Taxonomy" id="1448308"/>
    <lineage>
        <taxon>Eukaryota</taxon>
        <taxon>Fungi</taxon>
        <taxon>Dikarya</taxon>
        <taxon>Ascomycota</taxon>
        <taxon>Pezizomycotina</taxon>
        <taxon>Dothideomycetes</taxon>
        <taxon>Pleosporomycetidae</taxon>
        <taxon>Pleosporales</taxon>
        <taxon>Corynesporascaceae</taxon>
        <taxon>Corynespora</taxon>
    </lineage>
</organism>
<dbReference type="Proteomes" id="UP000240883">
    <property type="component" value="Unassembled WGS sequence"/>
</dbReference>
<reference evidence="1 2" key="1">
    <citation type="journal article" date="2018" name="Front. Microbiol.">
        <title>Genome-Wide Analysis of Corynespora cassiicola Leaf Fall Disease Putative Effectors.</title>
        <authorList>
            <person name="Lopez D."/>
            <person name="Ribeiro S."/>
            <person name="Label P."/>
            <person name="Fumanal B."/>
            <person name="Venisse J.S."/>
            <person name="Kohler A."/>
            <person name="de Oliveira R.R."/>
            <person name="Labutti K."/>
            <person name="Lipzen A."/>
            <person name="Lail K."/>
            <person name="Bauer D."/>
            <person name="Ohm R.A."/>
            <person name="Barry K.W."/>
            <person name="Spatafora J."/>
            <person name="Grigoriev I.V."/>
            <person name="Martin F.M."/>
            <person name="Pujade-Renaud V."/>
        </authorList>
    </citation>
    <scope>NUCLEOTIDE SEQUENCE [LARGE SCALE GENOMIC DNA]</scope>
    <source>
        <strain evidence="1 2">Philippines</strain>
    </source>
</reference>
<name>A0A2T2PAG4_CORCC</name>
<gene>
    <name evidence="1" type="ORF">BS50DRAFT_20653</name>
</gene>
<accession>A0A2T2PAG4</accession>
<dbReference type="EMBL" id="KZ678128">
    <property type="protein sequence ID" value="PSN74635.1"/>
    <property type="molecule type" value="Genomic_DNA"/>
</dbReference>